<dbReference type="RefSeq" id="WP_034324158.1">
    <property type="nucleotide sequence ID" value="NZ_JOTP01000025.1"/>
</dbReference>
<keyword evidence="3" id="KW-1185">Reference proteome</keyword>
<evidence type="ECO:0000313" key="2">
    <source>
        <dbReference type="EMBL" id="KEP25315.1"/>
    </source>
</evidence>
<dbReference type="Pfam" id="PF13157">
    <property type="entry name" value="Enas"/>
    <property type="match status" value="1"/>
</dbReference>
<comment type="caution">
    <text evidence="2">The sequence shown here is derived from an EMBL/GenBank/DDBJ whole genome shotgun (WGS) entry which is preliminary data.</text>
</comment>
<name>A0A081L7T9_9BACI</name>
<dbReference type="Proteomes" id="UP000028091">
    <property type="component" value="Unassembled WGS sequence"/>
</dbReference>
<accession>A0A081L7T9</accession>
<sequence>MSKLKEVNNKTKNEGFTHKRSMSSPFLLIMEDGEPFYSWVFFEKSVFKTCYFSLISINEEQNCVVLELLVPCCMRSACCQKVLYRSSSRILVDLSFLCGMSEVELPVYDALILKNIEPHHILLCFSTSLSSFEIWRNETKLLNTATVVLHHQDDQDVPISVRIQTKKACHDICVQKGESRAITVKDMMLILKKQATKKVKARLDIQLNMVQTKKIKL</sequence>
<dbReference type="OrthoDB" id="2907000at2"/>
<dbReference type="InterPro" id="IPR025055">
    <property type="entry name" value="Ena_core"/>
</dbReference>
<feature type="domain" description="Endospore appendages core" evidence="1">
    <location>
        <begin position="133"/>
        <end position="190"/>
    </location>
</feature>
<dbReference type="NCBIfam" id="NF040827">
    <property type="entry name" value="CotZ_rel"/>
    <property type="match status" value="1"/>
</dbReference>
<dbReference type="eggNOG" id="ENOG502ZPB2">
    <property type="taxonomic scope" value="Bacteria"/>
</dbReference>
<reference evidence="2 3" key="1">
    <citation type="submission" date="2012-09" db="EMBL/GenBank/DDBJ databases">
        <title>Genome Sequence of Bacillus sp. DW5-4.</title>
        <authorList>
            <person name="Lai Q."/>
            <person name="Liu Y."/>
            <person name="Shao Z."/>
        </authorList>
    </citation>
    <scope>NUCLEOTIDE SEQUENCE [LARGE SCALE GENOMIC DNA]</scope>
    <source>
        <strain evidence="2 3">DW5-4</strain>
    </source>
</reference>
<dbReference type="AlphaFoldDB" id="A0A081L7T9"/>
<dbReference type="EMBL" id="JOTP01000025">
    <property type="protein sequence ID" value="KEP25315.1"/>
    <property type="molecule type" value="Genomic_DNA"/>
</dbReference>
<gene>
    <name evidence="2" type="ORF">BA70_09370</name>
</gene>
<proteinExistence type="predicted"/>
<protein>
    <recommendedName>
        <fullName evidence="1">Endospore appendages core domain-containing protein</fullName>
    </recommendedName>
</protein>
<organism evidence="2 3">
    <name type="scientific">Bacillus zhangzhouensis</name>
    <dbReference type="NCBI Taxonomy" id="1178540"/>
    <lineage>
        <taxon>Bacteria</taxon>
        <taxon>Bacillati</taxon>
        <taxon>Bacillota</taxon>
        <taxon>Bacilli</taxon>
        <taxon>Bacillales</taxon>
        <taxon>Bacillaceae</taxon>
        <taxon>Bacillus</taxon>
    </lineage>
</organism>
<evidence type="ECO:0000313" key="3">
    <source>
        <dbReference type="Proteomes" id="UP000028091"/>
    </source>
</evidence>
<evidence type="ECO:0000259" key="1">
    <source>
        <dbReference type="Pfam" id="PF13157"/>
    </source>
</evidence>